<accession>A0A9W6JFI3</accession>
<protein>
    <submittedName>
        <fullName evidence="2">Uncharacterized protein</fullName>
    </submittedName>
</protein>
<evidence type="ECO:0000313" key="3">
    <source>
        <dbReference type="Proteomes" id="UP001143364"/>
    </source>
</evidence>
<sequence>MPFHIRWTENDQQKSAHEPTAREALKRAVEAEAAGHSHIMVTLPNGAALTSFELRALADIEDE</sequence>
<keyword evidence="3" id="KW-1185">Reference proteome</keyword>
<organism evidence="2 3">
    <name type="scientific">Methylopila jiangsuensis</name>
    <dbReference type="NCBI Taxonomy" id="586230"/>
    <lineage>
        <taxon>Bacteria</taxon>
        <taxon>Pseudomonadati</taxon>
        <taxon>Pseudomonadota</taxon>
        <taxon>Alphaproteobacteria</taxon>
        <taxon>Hyphomicrobiales</taxon>
        <taxon>Methylopilaceae</taxon>
        <taxon>Methylopila</taxon>
    </lineage>
</organism>
<reference evidence="2" key="1">
    <citation type="journal article" date="2014" name="Int. J. Syst. Evol. Microbiol.">
        <title>Complete genome sequence of Corynebacterium casei LMG S-19264T (=DSM 44701T), isolated from a smear-ripened cheese.</title>
        <authorList>
            <consortium name="US DOE Joint Genome Institute (JGI-PGF)"/>
            <person name="Walter F."/>
            <person name="Albersmeier A."/>
            <person name="Kalinowski J."/>
            <person name="Ruckert C."/>
        </authorList>
    </citation>
    <scope>NUCLEOTIDE SEQUENCE</scope>
    <source>
        <strain evidence="2">VKM B-2555</strain>
    </source>
</reference>
<proteinExistence type="predicted"/>
<dbReference type="Proteomes" id="UP001143364">
    <property type="component" value="Unassembled WGS sequence"/>
</dbReference>
<comment type="caution">
    <text evidence="2">The sequence shown here is derived from an EMBL/GenBank/DDBJ whole genome shotgun (WGS) entry which is preliminary data.</text>
</comment>
<dbReference type="EMBL" id="BSFK01000005">
    <property type="protein sequence ID" value="GLK75333.1"/>
    <property type="molecule type" value="Genomic_DNA"/>
</dbReference>
<reference evidence="2" key="2">
    <citation type="submission" date="2023-01" db="EMBL/GenBank/DDBJ databases">
        <authorList>
            <person name="Sun Q."/>
            <person name="Evtushenko L."/>
        </authorList>
    </citation>
    <scope>NUCLEOTIDE SEQUENCE</scope>
    <source>
        <strain evidence="2">VKM B-2555</strain>
    </source>
</reference>
<evidence type="ECO:0000256" key="1">
    <source>
        <dbReference type="SAM" id="MobiDB-lite"/>
    </source>
</evidence>
<dbReference type="RefSeq" id="WP_271203289.1">
    <property type="nucleotide sequence ID" value="NZ_BSFK01000005.1"/>
</dbReference>
<dbReference type="AlphaFoldDB" id="A0A9W6JFI3"/>
<gene>
    <name evidence="2" type="ORF">GCM10008171_05870</name>
</gene>
<evidence type="ECO:0000313" key="2">
    <source>
        <dbReference type="EMBL" id="GLK75333.1"/>
    </source>
</evidence>
<name>A0A9W6JFI3_9HYPH</name>
<feature type="region of interest" description="Disordered" evidence="1">
    <location>
        <begin position="1"/>
        <end position="20"/>
    </location>
</feature>